<dbReference type="InterPro" id="IPR006311">
    <property type="entry name" value="TAT_signal"/>
</dbReference>
<dbReference type="InterPro" id="IPR052900">
    <property type="entry name" value="Phospholipid_Metab_Enz"/>
</dbReference>
<keyword evidence="5" id="KW-1185">Reference proteome</keyword>
<evidence type="ECO:0000259" key="2">
    <source>
        <dbReference type="Pfam" id="PF09423"/>
    </source>
</evidence>
<organism evidence="4 5">
    <name type="scientific">Nocardiopsis aegyptia</name>
    <dbReference type="NCBI Taxonomy" id="220378"/>
    <lineage>
        <taxon>Bacteria</taxon>
        <taxon>Bacillati</taxon>
        <taxon>Actinomycetota</taxon>
        <taxon>Actinomycetes</taxon>
        <taxon>Streptosporangiales</taxon>
        <taxon>Nocardiopsidaceae</taxon>
        <taxon>Nocardiopsis</taxon>
    </lineage>
</organism>
<sequence>MSGTVPSPHGSPAPTPVVPSAPALPVSAHATSATALAATRRQVLVGGAVGLGAAALAGIGAPAAHAAAAPRARSRVSDPFTLGVASGDPLPDGVVLWTRLAPDPLAEDGLGGMPDRRVRVLWQVSENEDFRGVAASGHVETGPEAAHSVHVEVNGLRPGATYFYRFRTGNEISPVGRTRTAPAPGSSPDRFSFAFASCQNYTQGHYTAQAHLAEEDLDLVAFLGDYIYEGGGQGTIGRGHLPAHETTSLSDYRIRHAQYKTDEGLRAAHAAFPWAVVFDDHEVENNWADDTSYGQDVDPREFLRRRARAFQAYYEHMPLRSAQRPDGPDLRLFRRLSYGDLVDLYLLDTRQYRSVQDDVGRDDPARTLLGQQQREWLFDGLAGSRARWNVLAQQVFFSQRDFADGDDTAFSDDAWDNYRVERDSVRDRLAHAANPVVVTGDVHANYVCDVKADFDDPDSATVATELVGTSFTSGGDGLDQRPTDAVQLRENPHIHYVNRRRGYVRNVVTPTEWTADYRVVDYVSEPGAPVGDLARFVIDEGTPGVRPRG</sequence>
<dbReference type="EMBL" id="JACCFS010000001">
    <property type="protein sequence ID" value="NYJ38215.1"/>
    <property type="molecule type" value="Genomic_DNA"/>
</dbReference>
<dbReference type="InterPro" id="IPR029052">
    <property type="entry name" value="Metallo-depent_PP-like"/>
</dbReference>
<accession>A0A7Z0EVR7</accession>
<reference evidence="4 5" key="1">
    <citation type="submission" date="2020-07" db="EMBL/GenBank/DDBJ databases">
        <title>Sequencing the genomes of 1000 actinobacteria strains.</title>
        <authorList>
            <person name="Klenk H.-P."/>
        </authorList>
    </citation>
    <scope>NUCLEOTIDE SEQUENCE [LARGE SCALE GENOMIC DNA]</scope>
    <source>
        <strain evidence="4 5">DSM 44442</strain>
    </source>
</reference>
<evidence type="ECO:0000313" key="5">
    <source>
        <dbReference type="Proteomes" id="UP000572051"/>
    </source>
</evidence>
<dbReference type="Pfam" id="PF16655">
    <property type="entry name" value="PhoD_N"/>
    <property type="match status" value="1"/>
</dbReference>
<evidence type="ECO:0000259" key="3">
    <source>
        <dbReference type="Pfam" id="PF16655"/>
    </source>
</evidence>
<feature type="domain" description="Phospholipase D N-terminal" evidence="3">
    <location>
        <begin position="82"/>
        <end position="180"/>
    </location>
</feature>
<dbReference type="CDD" id="cd07389">
    <property type="entry name" value="MPP_PhoD"/>
    <property type="match status" value="1"/>
</dbReference>
<dbReference type="InterPro" id="IPR032093">
    <property type="entry name" value="PhoD_N"/>
</dbReference>
<dbReference type="Pfam" id="PF09423">
    <property type="entry name" value="PhoD"/>
    <property type="match status" value="1"/>
</dbReference>
<comment type="caution">
    <text evidence="4">The sequence shown here is derived from an EMBL/GenBank/DDBJ whole genome shotgun (WGS) entry which is preliminary data.</text>
</comment>
<dbReference type="PANTHER" id="PTHR43606:SF2">
    <property type="entry name" value="ALKALINE PHOSPHATASE FAMILY PROTEIN (AFU_ORTHOLOGUE AFUA_5G03860)"/>
    <property type="match status" value="1"/>
</dbReference>
<feature type="region of interest" description="Disordered" evidence="1">
    <location>
        <begin position="1"/>
        <end position="20"/>
    </location>
</feature>
<dbReference type="RefSeq" id="WP_179829384.1">
    <property type="nucleotide sequence ID" value="NZ_JACCFS010000001.1"/>
</dbReference>
<name>A0A7Z0EVR7_9ACTN</name>
<dbReference type="Gene3D" id="2.60.40.380">
    <property type="entry name" value="Purple acid phosphatase-like, N-terminal"/>
    <property type="match status" value="1"/>
</dbReference>
<dbReference type="InterPro" id="IPR018946">
    <property type="entry name" value="PhoD-like_MPP"/>
</dbReference>
<gene>
    <name evidence="4" type="ORF">HNR10_006096</name>
</gene>
<dbReference type="InterPro" id="IPR038607">
    <property type="entry name" value="PhoD-like_sf"/>
</dbReference>
<keyword evidence="4" id="KW-0378">Hydrolase</keyword>
<feature type="compositionally biased region" description="Pro residues" evidence="1">
    <location>
        <begin position="9"/>
        <end position="19"/>
    </location>
</feature>
<dbReference type="AlphaFoldDB" id="A0A7Z0EVR7"/>
<proteinExistence type="predicted"/>
<dbReference type="GO" id="GO:0004035">
    <property type="term" value="F:alkaline phosphatase activity"/>
    <property type="evidence" value="ECO:0007669"/>
    <property type="project" value="UniProtKB-EC"/>
</dbReference>
<dbReference type="PROSITE" id="PS51318">
    <property type="entry name" value="TAT"/>
    <property type="match status" value="1"/>
</dbReference>
<evidence type="ECO:0000256" key="1">
    <source>
        <dbReference type="SAM" id="MobiDB-lite"/>
    </source>
</evidence>
<dbReference type="SUPFAM" id="SSF56300">
    <property type="entry name" value="Metallo-dependent phosphatases"/>
    <property type="match status" value="1"/>
</dbReference>
<dbReference type="EC" id="3.1.3.1" evidence="4"/>
<feature type="domain" description="PhoD-like phosphatase metallophosphatase" evidence="2">
    <location>
        <begin position="193"/>
        <end position="517"/>
    </location>
</feature>
<evidence type="ECO:0000313" key="4">
    <source>
        <dbReference type="EMBL" id="NYJ38215.1"/>
    </source>
</evidence>
<dbReference type="PANTHER" id="PTHR43606">
    <property type="entry name" value="PHOSPHATASE, PUTATIVE (AFU_ORTHOLOGUE AFUA_6G08710)-RELATED"/>
    <property type="match status" value="1"/>
</dbReference>
<protein>
    <submittedName>
        <fullName evidence="4">Alkaline phosphatase D</fullName>
        <ecNumber evidence="4">3.1.3.1</ecNumber>
    </submittedName>
</protein>
<dbReference type="Gene3D" id="3.60.21.70">
    <property type="entry name" value="PhoD-like phosphatase"/>
    <property type="match status" value="1"/>
</dbReference>
<dbReference type="Proteomes" id="UP000572051">
    <property type="component" value="Unassembled WGS sequence"/>
</dbReference>